<organism evidence="1 2">
    <name type="scientific">Mucor circinelloides f. circinelloides (strain 1006PhL)</name>
    <name type="common">Mucormycosis agent</name>
    <name type="synonym">Calyptromyces circinelloides</name>
    <dbReference type="NCBI Taxonomy" id="1220926"/>
    <lineage>
        <taxon>Eukaryota</taxon>
        <taxon>Fungi</taxon>
        <taxon>Fungi incertae sedis</taxon>
        <taxon>Mucoromycota</taxon>
        <taxon>Mucoromycotina</taxon>
        <taxon>Mucoromycetes</taxon>
        <taxon>Mucorales</taxon>
        <taxon>Mucorineae</taxon>
        <taxon>Mucoraceae</taxon>
        <taxon>Mucor</taxon>
    </lineage>
</organism>
<name>S2IUZ9_MUCC1</name>
<accession>S2IUZ9</accession>
<evidence type="ECO:0000313" key="2">
    <source>
        <dbReference type="Proteomes" id="UP000014254"/>
    </source>
</evidence>
<proteinExistence type="predicted"/>
<keyword evidence="2" id="KW-1185">Reference proteome</keyword>
<sequence>MLLPGLYYLQVIGSTTFLKFSEAEYRQQAQGGAQGHHLDAELAVNCLSSNKYKATTTNGYLMDTDTDTGCNWNC</sequence>
<evidence type="ECO:0000313" key="1">
    <source>
        <dbReference type="EMBL" id="EPB81466.1"/>
    </source>
</evidence>
<reference evidence="2" key="1">
    <citation type="submission" date="2013-05" db="EMBL/GenBank/DDBJ databases">
        <title>The Genome sequence of Mucor circinelloides f. circinelloides 1006PhL.</title>
        <authorList>
            <consortium name="The Broad Institute Genomics Platform"/>
            <person name="Cuomo C."/>
            <person name="Earl A."/>
            <person name="Findley K."/>
            <person name="Lee S.C."/>
            <person name="Walker B."/>
            <person name="Young S."/>
            <person name="Zeng Q."/>
            <person name="Gargeya S."/>
            <person name="Fitzgerald M."/>
            <person name="Haas B."/>
            <person name="Abouelleil A."/>
            <person name="Allen A.W."/>
            <person name="Alvarado L."/>
            <person name="Arachchi H.M."/>
            <person name="Berlin A.M."/>
            <person name="Chapman S.B."/>
            <person name="Gainer-Dewar J."/>
            <person name="Goldberg J."/>
            <person name="Griggs A."/>
            <person name="Gujja S."/>
            <person name="Hansen M."/>
            <person name="Howarth C."/>
            <person name="Imamovic A."/>
            <person name="Ireland A."/>
            <person name="Larimer J."/>
            <person name="McCowan C."/>
            <person name="Murphy C."/>
            <person name="Pearson M."/>
            <person name="Poon T.W."/>
            <person name="Priest M."/>
            <person name="Roberts A."/>
            <person name="Saif S."/>
            <person name="Shea T."/>
            <person name="Sisk P."/>
            <person name="Sykes S."/>
            <person name="Wortman J."/>
            <person name="Nusbaum C."/>
            <person name="Birren B."/>
        </authorList>
    </citation>
    <scope>NUCLEOTIDE SEQUENCE [LARGE SCALE GENOMIC DNA]</scope>
    <source>
        <strain evidence="2">1006PhL</strain>
    </source>
</reference>
<dbReference type="InParanoid" id="S2IUZ9"/>
<protein>
    <submittedName>
        <fullName evidence="1">Uncharacterized protein</fullName>
    </submittedName>
</protein>
<gene>
    <name evidence="1" type="ORF">HMPREF1544_11806</name>
</gene>
<dbReference type="EMBL" id="KE124172">
    <property type="protein sequence ID" value="EPB81466.1"/>
    <property type="molecule type" value="Genomic_DNA"/>
</dbReference>
<dbReference type="VEuPathDB" id="FungiDB:HMPREF1544_11806"/>
<dbReference type="OrthoDB" id="10289017at2759"/>
<dbReference type="AlphaFoldDB" id="S2IUZ9"/>
<dbReference type="Proteomes" id="UP000014254">
    <property type="component" value="Unassembled WGS sequence"/>
</dbReference>